<dbReference type="GO" id="GO:0005737">
    <property type="term" value="C:cytoplasm"/>
    <property type="evidence" value="ECO:0007669"/>
    <property type="project" value="TreeGrafter"/>
</dbReference>
<comment type="caution">
    <text evidence="13">The sequence shown here is derived from an EMBL/GenBank/DDBJ whole genome shotgun (WGS) entry which is preliminary data.</text>
</comment>
<protein>
    <recommendedName>
        <fullName evidence="9">Thiamine-phosphate synthase</fullName>
        <shortName evidence="9">TP synthase</shortName>
        <shortName evidence="9">TPS</shortName>
        <ecNumber evidence="9">2.5.1.3</ecNumber>
    </recommendedName>
    <alternativeName>
        <fullName evidence="9">Thiamine-phosphate pyrophosphorylase</fullName>
        <shortName evidence="9">TMP pyrophosphorylase</shortName>
        <shortName evidence="9">TMP-PPase</shortName>
    </alternativeName>
</protein>
<keyword evidence="2 9" id="KW-0808">Transferase</keyword>
<feature type="binding site" evidence="9">
    <location>
        <position position="164"/>
    </location>
    <ligand>
        <name>2-[(2R,5Z)-2-carboxy-4-methylthiazol-5(2H)-ylidene]ethyl phosphate</name>
        <dbReference type="ChEBI" id="CHEBI:62899"/>
    </ligand>
</feature>
<evidence type="ECO:0000256" key="10">
    <source>
        <dbReference type="RuleBase" id="RU003826"/>
    </source>
</evidence>
<evidence type="ECO:0000256" key="7">
    <source>
        <dbReference type="ARBA" id="ARBA00047851"/>
    </source>
</evidence>
<evidence type="ECO:0000256" key="3">
    <source>
        <dbReference type="ARBA" id="ARBA00022723"/>
    </source>
</evidence>
<keyword evidence="14" id="KW-1185">Reference proteome</keyword>
<dbReference type="GO" id="GO:0000287">
    <property type="term" value="F:magnesium ion binding"/>
    <property type="evidence" value="ECO:0007669"/>
    <property type="project" value="UniProtKB-UniRule"/>
</dbReference>
<evidence type="ECO:0000256" key="4">
    <source>
        <dbReference type="ARBA" id="ARBA00022842"/>
    </source>
</evidence>
<comment type="similarity">
    <text evidence="9 10">Belongs to the thiamine-phosphate synthase family.</text>
</comment>
<feature type="binding site" evidence="9">
    <location>
        <position position="137"/>
    </location>
    <ligand>
        <name>4-amino-2-methyl-5-(diphosphooxymethyl)pyrimidine</name>
        <dbReference type="ChEBI" id="CHEBI:57841"/>
    </ligand>
</feature>
<dbReference type="InterPro" id="IPR013785">
    <property type="entry name" value="Aldolase_TIM"/>
</dbReference>
<dbReference type="GO" id="GO:0009228">
    <property type="term" value="P:thiamine biosynthetic process"/>
    <property type="evidence" value="ECO:0007669"/>
    <property type="project" value="UniProtKB-KW"/>
</dbReference>
<dbReference type="EMBL" id="LOED01000061">
    <property type="protein sequence ID" value="KXG74018.1"/>
    <property type="molecule type" value="Genomic_DNA"/>
</dbReference>
<feature type="binding site" evidence="9">
    <location>
        <position position="69"/>
    </location>
    <ligand>
        <name>4-amino-2-methyl-5-(diphosphooxymethyl)pyrimidine</name>
        <dbReference type="ChEBI" id="CHEBI:57841"/>
    </ligand>
</feature>
<dbReference type="SUPFAM" id="SSF51391">
    <property type="entry name" value="Thiamin phosphate synthase"/>
    <property type="match status" value="1"/>
</dbReference>
<dbReference type="STRING" id="520764.AN618_24230"/>
<feature type="binding site" evidence="9">
    <location>
        <position position="70"/>
    </location>
    <ligand>
        <name>Mg(2+)</name>
        <dbReference type="ChEBI" id="CHEBI:18420"/>
    </ligand>
</feature>
<evidence type="ECO:0000256" key="1">
    <source>
        <dbReference type="ARBA" id="ARBA00005165"/>
    </source>
</evidence>
<dbReference type="InterPro" id="IPR034291">
    <property type="entry name" value="TMP_synthase"/>
</dbReference>
<evidence type="ECO:0000259" key="12">
    <source>
        <dbReference type="Pfam" id="PF02581"/>
    </source>
</evidence>
<feature type="binding site" evidence="9">
    <location>
        <position position="89"/>
    </location>
    <ligand>
        <name>Mg(2+)</name>
        <dbReference type="ChEBI" id="CHEBI:18420"/>
    </ligand>
</feature>
<name>A0A140L0E3_9FIRM</name>
<evidence type="ECO:0000313" key="14">
    <source>
        <dbReference type="Proteomes" id="UP000070427"/>
    </source>
</evidence>
<feature type="binding site" evidence="9">
    <location>
        <position position="108"/>
    </location>
    <ligand>
        <name>4-amino-2-methyl-5-(diphosphooxymethyl)pyrimidine</name>
        <dbReference type="ChEBI" id="CHEBI:57841"/>
    </ligand>
</feature>
<evidence type="ECO:0000256" key="11">
    <source>
        <dbReference type="RuleBase" id="RU004253"/>
    </source>
</evidence>
<comment type="catalytic activity">
    <reaction evidence="6 9 10">
        <text>4-methyl-5-(2-phosphooxyethyl)-thiazole + 4-amino-2-methyl-5-(diphosphooxymethyl)pyrimidine + H(+) = thiamine phosphate + diphosphate</text>
        <dbReference type="Rhea" id="RHEA:22328"/>
        <dbReference type="ChEBI" id="CHEBI:15378"/>
        <dbReference type="ChEBI" id="CHEBI:33019"/>
        <dbReference type="ChEBI" id="CHEBI:37575"/>
        <dbReference type="ChEBI" id="CHEBI:57841"/>
        <dbReference type="ChEBI" id="CHEBI:58296"/>
        <dbReference type="EC" id="2.5.1.3"/>
    </reaction>
</comment>
<dbReference type="UniPathway" id="UPA00060">
    <property type="reaction ID" value="UER00141"/>
</dbReference>
<keyword evidence="4 9" id="KW-0460">Magnesium</keyword>
<comment type="function">
    <text evidence="9">Condenses 4-methyl-5-(beta-hydroxyethyl)thiazole monophosphate (THZ-P) and 2-methyl-4-amino-5-hydroxymethyl pyrimidine pyrophosphate (HMP-PP) to form thiamine monophosphate (TMP).</text>
</comment>
<dbReference type="Gene3D" id="3.20.20.70">
    <property type="entry name" value="Aldolase class I"/>
    <property type="match status" value="1"/>
</dbReference>
<accession>A0A140L0E3</accession>
<dbReference type="EC" id="2.5.1.3" evidence="9"/>
<comment type="catalytic activity">
    <reaction evidence="8 9 10">
        <text>2-[(2R,5Z)-2-carboxy-4-methylthiazol-5(2H)-ylidene]ethyl phosphate + 4-amino-2-methyl-5-(diphosphooxymethyl)pyrimidine + 2 H(+) = thiamine phosphate + CO2 + diphosphate</text>
        <dbReference type="Rhea" id="RHEA:47844"/>
        <dbReference type="ChEBI" id="CHEBI:15378"/>
        <dbReference type="ChEBI" id="CHEBI:16526"/>
        <dbReference type="ChEBI" id="CHEBI:33019"/>
        <dbReference type="ChEBI" id="CHEBI:37575"/>
        <dbReference type="ChEBI" id="CHEBI:57841"/>
        <dbReference type="ChEBI" id="CHEBI:62899"/>
        <dbReference type="EC" id="2.5.1.3"/>
    </reaction>
</comment>
<feature type="binding site" evidence="9">
    <location>
        <begin position="37"/>
        <end position="41"/>
    </location>
    <ligand>
        <name>4-amino-2-methyl-5-(diphosphooxymethyl)pyrimidine</name>
        <dbReference type="ChEBI" id="CHEBI:57841"/>
    </ligand>
</feature>
<feature type="binding site" evidence="9">
    <location>
        <begin position="134"/>
        <end position="136"/>
    </location>
    <ligand>
        <name>2-[(2R,5Z)-2-carboxy-4-methylthiazol-5(2H)-ylidene]ethyl phosphate</name>
        <dbReference type="ChEBI" id="CHEBI:62899"/>
    </ligand>
</feature>
<dbReference type="AlphaFoldDB" id="A0A140L0E3"/>
<dbReference type="InterPro" id="IPR022998">
    <property type="entry name" value="ThiamineP_synth_TenI"/>
</dbReference>
<dbReference type="InParanoid" id="A0A140L0E3"/>
<evidence type="ECO:0000256" key="6">
    <source>
        <dbReference type="ARBA" id="ARBA00047334"/>
    </source>
</evidence>
<dbReference type="PATRIC" id="fig|520764.3.peg.2614"/>
<evidence type="ECO:0000256" key="2">
    <source>
        <dbReference type="ARBA" id="ARBA00022679"/>
    </source>
</evidence>
<dbReference type="FunFam" id="3.20.20.70:FF:000096">
    <property type="entry name" value="Thiamine-phosphate synthase"/>
    <property type="match status" value="1"/>
</dbReference>
<organism evidence="13 14">
    <name type="scientific">Fervidicola ferrireducens</name>
    <dbReference type="NCBI Taxonomy" id="520764"/>
    <lineage>
        <taxon>Bacteria</taxon>
        <taxon>Bacillati</taxon>
        <taxon>Bacillota</taxon>
        <taxon>Clostridia</taxon>
        <taxon>Thermosediminibacterales</taxon>
        <taxon>Thermosediminibacteraceae</taxon>
        <taxon>Fervidicola</taxon>
    </lineage>
</organism>
<dbReference type="PANTHER" id="PTHR20857:SF15">
    <property type="entry name" value="THIAMINE-PHOSPHATE SYNTHASE"/>
    <property type="match status" value="1"/>
</dbReference>
<dbReference type="NCBIfam" id="TIGR00693">
    <property type="entry name" value="thiE"/>
    <property type="match status" value="1"/>
</dbReference>
<dbReference type="Proteomes" id="UP000070427">
    <property type="component" value="Unassembled WGS sequence"/>
</dbReference>
<dbReference type="HAMAP" id="MF_00097">
    <property type="entry name" value="TMP_synthase"/>
    <property type="match status" value="1"/>
</dbReference>
<dbReference type="RefSeq" id="WP_222926514.1">
    <property type="nucleotide sequence ID" value="NZ_LOED01000061.1"/>
</dbReference>
<evidence type="ECO:0000313" key="13">
    <source>
        <dbReference type="EMBL" id="KXG74018.1"/>
    </source>
</evidence>
<feature type="domain" description="Thiamine phosphate synthase/TenI" evidence="12">
    <location>
        <begin position="7"/>
        <end position="187"/>
    </location>
</feature>
<reference evidence="13 14" key="1">
    <citation type="submission" date="2015-12" db="EMBL/GenBank/DDBJ databases">
        <title>Draft genome sequnece of Fervidicola ferrireducens strain Y170.</title>
        <authorList>
            <person name="Patel B.K."/>
        </authorList>
    </citation>
    <scope>NUCLEOTIDE SEQUENCE [LARGE SCALE GENOMIC DNA]</scope>
    <source>
        <strain evidence="13 14">Y170</strain>
    </source>
</reference>
<keyword evidence="3 9" id="KW-0479">Metal-binding</keyword>
<evidence type="ECO:0000256" key="8">
    <source>
        <dbReference type="ARBA" id="ARBA00047883"/>
    </source>
</evidence>
<dbReference type="GO" id="GO:0009229">
    <property type="term" value="P:thiamine diphosphate biosynthetic process"/>
    <property type="evidence" value="ECO:0007669"/>
    <property type="project" value="UniProtKB-UniRule"/>
</dbReference>
<comment type="catalytic activity">
    <reaction evidence="7 9 10">
        <text>2-(2-carboxy-4-methylthiazol-5-yl)ethyl phosphate + 4-amino-2-methyl-5-(diphosphooxymethyl)pyrimidine + 2 H(+) = thiamine phosphate + CO2 + diphosphate</text>
        <dbReference type="Rhea" id="RHEA:47848"/>
        <dbReference type="ChEBI" id="CHEBI:15378"/>
        <dbReference type="ChEBI" id="CHEBI:16526"/>
        <dbReference type="ChEBI" id="CHEBI:33019"/>
        <dbReference type="ChEBI" id="CHEBI:37575"/>
        <dbReference type="ChEBI" id="CHEBI:57841"/>
        <dbReference type="ChEBI" id="CHEBI:62890"/>
        <dbReference type="EC" id="2.5.1.3"/>
    </reaction>
</comment>
<feature type="binding site" evidence="9">
    <location>
        <begin position="184"/>
        <end position="185"/>
    </location>
    <ligand>
        <name>2-[(2R,5Z)-2-carboxy-4-methylthiazol-5(2H)-ylidene]ethyl phosphate</name>
        <dbReference type="ChEBI" id="CHEBI:62899"/>
    </ligand>
</feature>
<dbReference type="GO" id="GO:0004789">
    <property type="term" value="F:thiamine-phosphate diphosphorylase activity"/>
    <property type="evidence" value="ECO:0007669"/>
    <property type="project" value="UniProtKB-UniRule"/>
</dbReference>
<dbReference type="CDD" id="cd00564">
    <property type="entry name" value="TMP_TenI"/>
    <property type="match status" value="1"/>
</dbReference>
<comment type="cofactor">
    <cofactor evidence="9">
        <name>Mg(2+)</name>
        <dbReference type="ChEBI" id="CHEBI:18420"/>
    </cofactor>
    <text evidence="9">Binds 1 Mg(2+) ion per subunit.</text>
</comment>
<sequence length="208" mass="22423">MKIDYSLYAITERSYIGKRSLVDAVEEAIKAGITVLQLREKDITSREFYHLALQLRELTKAYRIPFIINDRVDIALAVDADGVHVGQDDLPADVVRRIIGKEKILGVSAKTVEEAIKAEEDGADYLGVGAIFPSPTKPFSEAIGLEGLKIIKSKVKIPVVAIGGITKDNAGEVIAAGADGISCISAVFCGNIAENVRTLKKVVDESIK</sequence>
<evidence type="ECO:0000256" key="9">
    <source>
        <dbReference type="HAMAP-Rule" id="MF_00097"/>
    </source>
</evidence>
<dbReference type="FunCoup" id="A0A140L0E3">
    <property type="interactions" value="313"/>
</dbReference>
<keyword evidence="5 9" id="KW-0784">Thiamine biosynthesis</keyword>
<gene>
    <name evidence="9 13" type="primary">thiE</name>
    <name evidence="13" type="ORF">AN618_24230</name>
</gene>
<proteinExistence type="inferred from homology"/>
<evidence type="ECO:0000256" key="5">
    <source>
        <dbReference type="ARBA" id="ARBA00022977"/>
    </source>
</evidence>
<dbReference type="PANTHER" id="PTHR20857">
    <property type="entry name" value="THIAMINE-PHOSPHATE PYROPHOSPHORYLASE"/>
    <property type="match status" value="1"/>
</dbReference>
<dbReference type="InterPro" id="IPR036206">
    <property type="entry name" value="ThiamineP_synth_sf"/>
</dbReference>
<dbReference type="Pfam" id="PF02581">
    <property type="entry name" value="TMP-TENI"/>
    <property type="match status" value="1"/>
</dbReference>
<comment type="pathway">
    <text evidence="1 9 11">Cofactor biosynthesis; thiamine diphosphate biosynthesis; thiamine phosphate from 4-amino-2-methyl-5-diphosphomethylpyrimidine and 4-methyl-5-(2-phosphoethyl)-thiazole: step 1/1.</text>
</comment>